<evidence type="ECO:0000256" key="13">
    <source>
        <dbReference type="ARBA" id="ARBA00022989"/>
    </source>
</evidence>
<feature type="transmembrane region" description="Helical" evidence="19">
    <location>
        <begin position="80"/>
        <end position="97"/>
    </location>
</feature>
<dbReference type="SFLD" id="SFLDS00005">
    <property type="entry name" value="Isoprenoid_Synthase_Type_I"/>
    <property type="match status" value="1"/>
</dbReference>
<evidence type="ECO:0000256" key="19">
    <source>
        <dbReference type="SAM" id="Phobius"/>
    </source>
</evidence>
<evidence type="ECO:0000256" key="11">
    <source>
        <dbReference type="ARBA" id="ARBA00022692"/>
    </source>
</evidence>
<gene>
    <name evidence="20" type="ORF">BO78DRAFT_22473</name>
</gene>
<keyword evidence="10" id="KW-0808">Transferase</keyword>
<keyword evidence="12" id="KW-0125">Carotenoid biosynthesis</keyword>
<keyword evidence="11 19" id="KW-0812">Transmembrane</keyword>
<dbReference type="UniPathway" id="UPA00802"/>
<feature type="transmembrane region" description="Helical" evidence="19">
    <location>
        <begin position="217"/>
        <end position="238"/>
    </location>
</feature>
<dbReference type="NCBIfam" id="TIGR03462">
    <property type="entry name" value="CarR_dom_SF"/>
    <property type="match status" value="2"/>
</dbReference>
<comment type="similarity">
    <text evidence="6">In the C-terminal section; belongs to the phytoene/squalene synthase family.</text>
</comment>
<feature type="transmembrane region" description="Helical" evidence="19">
    <location>
        <begin position="143"/>
        <end position="165"/>
    </location>
</feature>
<dbReference type="InterPro" id="IPR019845">
    <property type="entry name" value="Squalene/phytoene_synthase_CS"/>
</dbReference>
<dbReference type="SUPFAM" id="SSF48576">
    <property type="entry name" value="Terpenoid synthases"/>
    <property type="match status" value="1"/>
</dbReference>
<dbReference type="Proteomes" id="UP000248423">
    <property type="component" value="Unassembled WGS sequence"/>
</dbReference>
<comment type="catalytic activity">
    <reaction evidence="18">
        <text>all-trans-lycopene = gamma-carotene</text>
        <dbReference type="Rhea" id="RHEA:32219"/>
        <dbReference type="ChEBI" id="CHEBI:15948"/>
        <dbReference type="ChEBI" id="CHEBI:27740"/>
        <dbReference type="EC" id="5.5.1.19"/>
    </reaction>
</comment>
<evidence type="ECO:0000256" key="15">
    <source>
        <dbReference type="ARBA" id="ARBA00023235"/>
    </source>
</evidence>
<keyword evidence="16" id="KW-0511">Multifunctional enzyme</keyword>
<evidence type="ECO:0000256" key="10">
    <source>
        <dbReference type="ARBA" id="ARBA00022679"/>
    </source>
</evidence>
<evidence type="ECO:0000256" key="18">
    <source>
        <dbReference type="ARBA" id="ARBA00029335"/>
    </source>
</evidence>
<evidence type="ECO:0000256" key="6">
    <source>
        <dbReference type="ARBA" id="ARBA00008406"/>
    </source>
</evidence>
<dbReference type="PANTHER" id="PTHR31480">
    <property type="entry name" value="BIFUNCTIONAL LYCOPENE CYCLASE/PHYTOENE SYNTHASE"/>
    <property type="match status" value="1"/>
</dbReference>
<dbReference type="SFLD" id="SFLDG01018">
    <property type="entry name" value="Squalene/Phytoene_Synthase_Lik"/>
    <property type="match status" value="1"/>
</dbReference>
<evidence type="ECO:0000256" key="9">
    <source>
        <dbReference type="ARBA" id="ARBA00018909"/>
    </source>
</evidence>
<dbReference type="Pfam" id="PF00494">
    <property type="entry name" value="SQS_PSY"/>
    <property type="match status" value="1"/>
</dbReference>
<dbReference type="AlphaFoldDB" id="A0A319EY26"/>
<dbReference type="InterPro" id="IPR002060">
    <property type="entry name" value="Squ/phyt_synthse"/>
</dbReference>
<dbReference type="Gene3D" id="1.10.600.10">
    <property type="entry name" value="Farnesyl Diphosphate Synthase"/>
    <property type="match status" value="1"/>
</dbReference>
<sequence>MGLDYLLFHCTYTIPLGMVLTVLYYPFFTRQDISKTCILITIAVIATIPWDSYLIRTTIWTYPPDAVLGPTLFKIPIEEVFFFVIQTYTTSLVYCIFTKPLVRPMYLRSYPGKRMRNVIAVAIVGLMGVGAACLLSGGRTTYLGLILVWVCPVLLFQWMLSYPFLTALPWKPTMASVCLPTMYLWIADARAMGAGTWRIEPGTKVDYQCYGLDVEEAIFFLATNLMVVMGLVGCDYAFALEEYRSLSQPASDKGSSLKAALGLINPMPVDEGLISALSQAVSCLKDKSQSMFLGSALFQGQLRIDLIFLYSFCRVVDDLIDETENEHEAQYWLTQCKSILDAKINSGHTDIHPKEKKYEILHQSIDSLPLSRLSKEPLYDLLKGFEMDLIFNPGKGTFPIETEHDLDRYSAYVASTVGALVLDVIFSHYYCERTPHMTDIRNAAKEMGRAIQCVNIARDIRRDAAIGRVYIPATWLDEVGLTPRDVLQSPDSPVLYWMQDRMLHKADGYYQSSRGAIEELPSGVRQPVRATVESYMDIGRLLRERRGKSLQQATKMRVPLRRRLMVGWLAML</sequence>
<reference evidence="20 21" key="1">
    <citation type="submission" date="2018-02" db="EMBL/GenBank/DDBJ databases">
        <title>The genomes of Aspergillus section Nigri reveals drivers in fungal speciation.</title>
        <authorList>
            <consortium name="DOE Joint Genome Institute"/>
            <person name="Vesth T.C."/>
            <person name="Nybo J."/>
            <person name="Theobald S."/>
            <person name="Brandl J."/>
            <person name="Frisvad J.C."/>
            <person name="Nielsen K.F."/>
            <person name="Lyhne E.K."/>
            <person name="Kogle M.E."/>
            <person name="Kuo A."/>
            <person name="Riley R."/>
            <person name="Clum A."/>
            <person name="Nolan M."/>
            <person name="Lipzen A."/>
            <person name="Salamov A."/>
            <person name="Henrissat B."/>
            <person name="Wiebenga A."/>
            <person name="De vries R.P."/>
            <person name="Grigoriev I.V."/>
            <person name="Mortensen U.H."/>
            <person name="Andersen M.R."/>
            <person name="Baker S.E."/>
        </authorList>
    </citation>
    <scope>NUCLEOTIDE SEQUENCE [LARGE SCALE GENOMIC DNA]</scope>
    <source>
        <strain evidence="20 21">CBS 121057</strain>
    </source>
</reference>
<evidence type="ECO:0000256" key="4">
    <source>
        <dbReference type="ARBA" id="ARBA00005172"/>
    </source>
</evidence>
<keyword evidence="21" id="KW-1185">Reference proteome</keyword>
<feature type="transmembrane region" description="Helical" evidence="19">
    <location>
        <begin position="118"/>
        <end position="137"/>
    </location>
</feature>
<evidence type="ECO:0000256" key="12">
    <source>
        <dbReference type="ARBA" id="ARBA00022746"/>
    </source>
</evidence>
<dbReference type="GO" id="GO:0004311">
    <property type="term" value="F:geranylgeranyl diphosphate synthase activity"/>
    <property type="evidence" value="ECO:0007669"/>
    <property type="project" value="InterPro"/>
</dbReference>
<evidence type="ECO:0000256" key="5">
    <source>
        <dbReference type="ARBA" id="ARBA00008247"/>
    </source>
</evidence>
<dbReference type="PROSITE" id="PS01045">
    <property type="entry name" value="SQUALEN_PHYTOEN_SYN_2"/>
    <property type="match status" value="1"/>
</dbReference>
<comment type="pathway">
    <text evidence="4">Carotenoid biosynthesis; phytoene biosynthesis; all-trans-phytoene from geranylgeranyl diphosphate: step 1/1.</text>
</comment>
<evidence type="ECO:0000256" key="16">
    <source>
        <dbReference type="ARBA" id="ARBA00023268"/>
    </source>
</evidence>
<dbReference type="EC" id="2.5.1.32" evidence="8"/>
<organism evidence="20 21">
    <name type="scientific">Aspergillus sclerotiicarbonarius (strain CBS 121057 / IBT 28362)</name>
    <dbReference type="NCBI Taxonomy" id="1448318"/>
    <lineage>
        <taxon>Eukaryota</taxon>
        <taxon>Fungi</taxon>
        <taxon>Dikarya</taxon>
        <taxon>Ascomycota</taxon>
        <taxon>Pezizomycotina</taxon>
        <taxon>Eurotiomycetes</taxon>
        <taxon>Eurotiomycetidae</taxon>
        <taxon>Eurotiales</taxon>
        <taxon>Aspergillaceae</taxon>
        <taxon>Aspergillus</taxon>
        <taxon>Aspergillus subgen. Circumdati</taxon>
    </lineage>
</organism>
<protein>
    <recommendedName>
        <fullName evidence="9">Bifunctional lycopene cyclase/phytoene synthase</fullName>
        <ecNumber evidence="8">2.5.1.32</ecNumber>
        <ecNumber evidence="7">5.5.1.19</ecNumber>
    </recommendedName>
</protein>
<comment type="similarity">
    <text evidence="5">In the N-terminal section; belongs to the lycopene beta-cyclase family.</text>
</comment>
<feature type="transmembrane region" description="Helical" evidence="19">
    <location>
        <begin position="6"/>
        <end position="25"/>
    </location>
</feature>
<dbReference type="GO" id="GO:0016020">
    <property type="term" value="C:membrane"/>
    <property type="evidence" value="ECO:0007669"/>
    <property type="project" value="UniProtKB-SubCell"/>
</dbReference>
<evidence type="ECO:0000313" key="20">
    <source>
        <dbReference type="EMBL" id="PYI09764.1"/>
    </source>
</evidence>
<comment type="catalytic activity">
    <reaction evidence="1">
        <text>2 (2E,6E,10E)-geranylgeranyl diphosphate = 15-cis-phytoene + 2 diphosphate</text>
        <dbReference type="Rhea" id="RHEA:34475"/>
        <dbReference type="ChEBI" id="CHEBI:27787"/>
        <dbReference type="ChEBI" id="CHEBI:33019"/>
        <dbReference type="ChEBI" id="CHEBI:58756"/>
        <dbReference type="EC" id="2.5.1.32"/>
    </reaction>
</comment>
<evidence type="ECO:0000256" key="8">
    <source>
        <dbReference type="ARBA" id="ARBA00012396"/>
    </source>
</evidence>
<evidence type="ECO:0000256" key="1">
    <source>
        <dbReference type="ARBA" id="ARBA00001805"/>
    </source>
</evidence>
<dbReference type="GO" id="GO:0045436">
    <property type="term" value="F:lycopene beta cyclase activity"/>
    <property type="evidence" value="ECO:0007669"/>
    <property type="project" value="UniProtKB-ARBA"/>
</dbReference>
<evidence type="ECO:0000313" key="21">
    <source>
        <dbReference type="Proteomes" id="UP000248423"/>
    </source>
</evidence>
<keyword evidence="13 19" id="KW-1133">Transmembrane helix</keyword>
<name>A0A319EY26_ASPSB</name>
<dbReference type="InterPro" id="IPR008949">
    <property type="entry name" value="Isoprenoid_synthase_dom_sf"/>
</dbReference>
<dbReference type="InterPro" id="IPR044843">
    <property type="entry name" value="Trans_IPPS_bact-type"/>
</dbReference>
<dbReference type="VEuPathDB" id="FungiDB:BO78DRAFT_22473"/>
<dbReference type="EMBL" id="KZ826325">
    <property type="protein sequence ID" value="PYI09764.1"/>
    <property type="molecule type" value="Genomic_DNA"/>
</dbReference>
<keyword evidence="15" id="KW-0413">Isomerase</keyword>
<comment type="subcellular location">
    <subcellularLocation>
        <location evidence="2">Membrane</location>
        <topology evidence="2">Multi-pass membrane protein</topology>
    </subcellularLocation>
</comment>
<dbReference type="InterPro" id="IPR017825">
    <property type="entry name" value="Lycopene_cyclase_dom"/>
</dbReference>
<feature type="transmembrane region" description="Helical" evidence="19">
    <location>
        <begin position="37"/>
        <end position="60"/>
    </location>
</feature>
<accession>A0A319EY26</accession>
<evidence type="ECO:0000256" key="7">
    <source>
        <dbReference type="ARBA" id="ARBA00012242"/>
    </source>
</evidence>
<evidence type="ECO:0000256" key="14">
    <source>
        <dbReference type="ARBA" id="ARBA00023136"/>
    </source>
</evidence>
<dbReference type="GO" id="GO:0016872">
    <property type="term" value="F:intramolecular lyase activity"/>
    <property type="evidence" value="ECO:0007669"/>
    <property type="project" value="InterPro"/>
</dbReference>
<proteinExistence type="inferred from homology"/>
<dbReference type="SFLD" id="SFLDG01212">
    <property type="entry name" value="Phytoene_synthase_like"/>
    <property type="match status" value="1"/>
</dbReference>
<comment type="catalytic activity">
    <reaction evidence="17">
        <text>gamma-carotene = all-trans-beta-carotene</text>
        <dbReference type="Rhea" id="RHEA:32239"/>
        <dbReference type="ChEBI" id="CHEBI:17579"/>
        <dbReference type="ChEBI" id="CHEBI:27740"/>
        <dbReference type="EC" id="5.5.1.19"/>
    </reaction>
</comment>
<dbReference type="EC" id="5.5.1.19" evidence="7"/>
<dbReference type="OrthoDB" id="6600518at2759"/>
<evidence type="ECO:0000256" key="2">
    <source>
        <dbReference type="ARBA" id="ARBA00004141"/>
    </source>
</evidence>
<dbReference type="STRING" id="1448318.A0A319EY26"/>
<dbReference type="GO" id="GO:0016117">
    <property type="term" value="P:carotenoid biosynthetic process"/>
    <property type="evidence" value="ECO:0007669"/>
    <property type="project" value="UniProtKB-KW"/>
</dbReference>
<comment type="pathway">
    <text evidence="3">Carotenoid biosynthesis; beta-carotene biosynthesis.</text>
</comment>
<evidence type="ECO:0000256" key="17">
    <source>
        <dbReference type="ARBA" id="ARBA00029313"/>
    </source>
</evidence>
<evidence type="ECO:0000256" key="3">
    <source>
        <dbReference type="ARBA" id="ARBA00005089"/>
    </source>
</evidence>
<keyword evidence="14 19" id="KW-0472">Membrane</keyword>
<dbReference type="UniPathway" id="UPA00799">
    <property type="reaction ID" value="UER00773"/>
</dbReference>